<dbReference type="Proteomes" id="UP000297245">
    <property type="component" value="Unassembled WGS sequence"/>
</dbReference>
<dbReference type="AlphaFoldDB" id="A0A4S8LNL6"/>
<gene>
    <name evidence="1" type="ORF">K435DRAFT_675131</name>
</gene>
<dbReference type="OrthoDB" id="2692094at2759"/>
<dbReference type="EMBL" id="ML179321">
    <property type="protein sequence ID" value="THU90929.1"/>
    <property type="molecule type" value="Genomic_DNA"/>
</dbReference>
<protein>
    <submittedName>
        <fullName evidence="1">Uncharacterized protein</fullName>
    </submittedName>
</protein>
<proteinExistence type="predicted"/>
<keyword evidence="2" id="KW-1185">Reference proteome</keyword>
<sequence length="306" mass="36150">KGEHAHIRSKHLWQRTSKNRKFVGQLARQERRHHFLQRTRNREVKSGQNRALRCNFVTSADDSKPLPACDPNEPYQMGSTQRFYEDIPALLADTRDDPAMTDFLFNLKNHCLQCILGNDSTGDFTDLDRQHLTFVSNRIYKHKYLRVNYTSYDLRREQDSINPRTQPDVMMLAGDADDNNHPYWYGRIVSLFHVRVRHLGPRSRNTSEQKMDVAWVRWYHYDSTYESGWQAKHLHGLHFYPSPSPDAFGFIDPAQIIRAVHILPCFTHGRTEEYLPAESVGRVYQTFDDGQYNVEESDWKYYYINM</sequence>
<organism evidence="1 2">
    <name type="scientific">Dendrothele bispora (strain CBS 962.96)</name>
    <dbReference type="NCBI Taxonomy" id="1314807"/>
    <lineage>
        <taxon>Eukaryota</taxon>
        <taxon>Fungi</taxon>
        <taxon>Dikarya</taxon>
        <taxon>Basidiomycota</taxon>
        <taxon>Agaricomycotina</taxon>
        <taxon>Agaricomycetes</taxon>
        <taxon>Agaricomycetidae</taxon>
        <taxon>Agaricales</taxon>
        <taxon>Agaricales incertae sedis</taxon>
        <taxon>Dendrothele</taxon>
    </lineage>
</organism>
<reference evidence="1 2" key="1">
    <citation type="journal article" date="2019" name="Nat. Ecol. Evol.">
        <title>Megaphylogeny resolves global patterns of mushroom evolution.</title>
        <authorList>
            <person name="Varga T."/>
            <person name="Krizsan K."/>
            <person name="Foldi C."/>
            <person name="Dima B."/>
            <person name="Sanchez-Garcia M."/>
            <person name="Sanchez-Ramirez S."/>
            <person name="Szollosi G.J."/>
            <person name="Szarkandi J.G."/>
            <person name="Papp V."/>
            <person name="Albert L."/>
            <person name="Andreopoulos W."/>
            <person name="Angelini C."/>
            <person name="Antonin V."/>
            <person name="Barry K.W."/>
            <person name="Bougher N.L."/>
            <person name="Buchanan P."/>
            <person name="Buyck B."/>
            <person name="Bense V."/>
            <person name="Catcheside P."/>
            <person name="Chovatia M."/>
            <person name="Cooper J."/>
            <person name="Damon W."/>
            <person name="Desjardin D."/>
            <person name="Finy P."/>
            <person name="Geml J."/>
            <person name="Haridas S."/>
            <person name="Hughes K."/>
            <person name="Justo A."/>
            <person name="Karasinski D."/>
            <person name="Kautmanova I."/>
            <person name="Kiss B."/>
            <person name="Kocsube S."/>
            <person name="Kotiranta H."/>
            <person name="LaButti K.M."/>
            <person name="Lechner B.E."/>
            <person name="Liimatainen K."/>
            <person name="Lipzen A."/>
            <person name="Lukacs Z."/>
            <person name="Mihaltcheva S."/>
            <person name="Morgado L.N."/>
            <person name="Niskanen T."/>
            <person name="Noordeloos M.E."/>
            <person name="Ohm R.A."/>
            <person name="Ortiz-Santana B."/>
            <person name="Ovrebo C."/>
            <person name="Racz N."/>
            <person name="Riley R."/>
            <person name="Savchenko A."/>
            <person name="Shiryaev A."/>
            <person name="Soop K."/>
            <person name="Spirin V."/>
            <person name="Szebenyi C."/>
            <person name="Tomsovsky M."/>
            <person name="Tulloss R.E."/>
            <person name="Uehling J."/>
            <person name="Grigoriev I.V."/>
            <person name="Vagvolgyi C."/>
            <person name="Papp T."/>
            <person name="Martin F.M."/>
            <person name="Miettinen O."/>
            <person name="Hibbett D.S."/>
            <person name="Nagy L.G."/>
        </authorList>
    </citation>
    <scope>NUCLEOTIDE SEQUENCE [LARGE SCALE GENOMIC DNA]</scope>
    <source>
        <strain evidence="1 2">CBS 962.96</strain>
    </source>
</reference>
<name>A0A4S8LNL6_DENBC</name>
<accession>A0A4S8LNL6</accession>
<feature type="non-terminal residue" evidence="1">
    <location>
        <position position="1"/>
    </location>
</feature>
<evidence type="ECO:0000313" key="2">
    <source>
        <dbReference type="Proteomes" id="UP000297245"/>
    </source>
</evidence>
<evidence type="ECO:0000313" key="1">
    <source>
        <dbReference type="EMBL" id="THU90929.1"/>
    </source>
</evidence>